<dbReference type="GO" id="GO:0000160">
    <property type="term" value="P:phosphorelay signal transduction system"/>
    <property type="evidence" value="ECO:0007669"/>
    <property type="project" value="InterPro"/>
</dbReference>
<dbReference type="PROSITE" id="PS00622">
    <property type="entry name" value="HTH_LUXR_1"/>
    <property type="match status" value="1"/>
</dbReference>
<reference evidence="10" key="1">
    <citation type="submission" date="2016-10" db="EMBL/GenBank/DDBJ databases">
        <title>Frankia sp. NRRL B-16386 Genome sequencing.</title>
        <authorList>
            <person name="Ghodhbane-Gtari F."/>
            <person name="Swanson E."/>
            <person name="Gueddou A."/>
            <person name="Hezbri K."/>
            <person name="Ktari K."/>
            <person name="Nouioui I."/>
            <person name="Morris K."/>
            <person name="Simpson S."/>
            <person name="Abebe-Akele F."/>
            <person name="Thomas K."/>
            <person name="Gtari M."/>
            <person name="Tisa L.S."/>
        </authorList>
    </citation>
    <scope>NUCLEOTIDE SEQUENCE [LARGE SCALE GENOMIC DNA]</scope>
    <source>
        <strain evidence="10">NRRL B-16386</strain>
    </source>
</reference>
<evidence type="ECO:0000256" key="2">
    <source>
        <dbReference type="ARBA" id="ARBA00023015"/>
    </source>
</evidence>
<evidence type="ECO:0000313" key="10">
    <source>
        <dbReference type="Proteomes" id="UP000188929"/>
    </source>
</evidence>
<dbReference type="InterPro" id="IPR011006">
    <property type="entry name" value="CheY-like_superfamily"/>
</dbReference>
<keyword evidence="3 9" id="KW-0238">DNA-binding</keyword>
<dbReference type="InterPro" id="IPR000792">
    <property type="entry name" value="Tscrpt_reg_LuxR_C"/>
</dbReference>
<dbReference type="STRING" id="1834516.BL253_29570"/>
<evidence type="ECO:0000313" key="8">
    <source>
        <dbReference type="EMBL" id="ONH21758.1"/>
    </source>
</evidence>
<comment type="caution">
    <text evidence="9">The sequence shown here is derived from an EMBL/GenBank/DDBJ whole genome shotgun (WGS) entry which is preliminary data.</text>
</comment>
<reference evidence="9" key="2">
    <citation type="journal article" date="2017" name="Genome Announc.">
        <title>Permanent Draft Genome Sequences of Three Frankia sp. Strains That Are Atypical, Noninfective, Ineffective Isolates.</title>
        <authorList>
            <person name="Gueddou A."/>
            <person name="Swanson E."/>
            <person name="Ktari A."/>
            <person name="Nouioui I."/>
            <person name="Hezbri K."/>
            <person name="Ghodhbane-Gtari F."/>
            <person name="Simpson S."/>
            <person name="Morris K."/>
            <person name="Thomas W.K."/>
            <person name="Sen A."/>
            <person name="Gtari M."/>
            <person name="Tisa L.S."/>
        </authorList>
    </citation>
    <scope>NUCLEOTIDE SEQUENCE</scope>
    <source>
        <strain evidence="9">NRRL B-16386</strain>
    </source>
</reference>
<evidence type="ECO:0000256" key="3">
    <source>
        <dbReference type="ARBA" id="ARBA00023125"/>
    </source>
</evidence>
<dbReference type="SMART" id="SM00448">
    <property type="entry name" value="REC"/>
    <property type="match status" value="1"/>
</dbReference>
<dbReference type="PRINTS" id="PR00038">
    <property type="entry name" value="HTHLUXR"/>
</dbReference>
<dbReference type="PANTHER" id="PTHR43214:SF24">
    <property type="entry name" value="TRANSCRIPTIONAL REGULATORY PROTEIN NARL-RELATED"/>
    <property type="match status" value="1"/>
</dbReference>
<dbReference type="EMBL" id="MOMC01000068">
    <property type="protein sequence ID" value="ONH24769.1"/>
    <property type="molecule type" value="Genomic_DNA"/>
</dbReference>
<protein>
    <submittedName>
        <fullName evidence="9">DNA-binding response regulator</fullName>
    </submittedName>
</protein>
<dbReference type="EMBL" id="MOMC01000154">
    <property type="protein sequence ID" value="ONH21758.1"/>
    <property type="molecule type" value="Genomic_DNA"/>
</dbReference>
<dbReference type="InterPro" id="IPR001789">
    <property type="entry name" value="Sig_transdc_resp-reg_receiver"/>
</dbReference>
<dbReference type="Proteomes" id="UP000188929">
    <property type="component" value="Unassembled WGS sequence"/>
</dbReference>
<organism evidence="9 10">
    <name type="scientific">Pseudofrankia asymbiotica</name>
    <dbReference type="NCBI Taxonomy" id="1834516"/>
    <lineage>
        <taxon>Bacteria</taxon>
        <taxon>Bacillati</taxon>
        <taxon>Actinomycetota</taxon>
        <taxon>Actinomycetes</taxon>
        <taxon>Frankiales</taxon>
        <taxon>Frankiaceae</taxon>
        <taxon>Pseudofrankia</taxon>
    </lineage>
</organism>
<dbReference type="PANTHER" id="PTHR43214">
    <property type="entry name" value="TWO-COMPONENT RESPONSE REGULATOR"/>
    <property type="match status" value="1"/>
</dbReference>
<dbReference type="AlphaFoldDB" id="A0A1V2I300"/>
<sequence>MRVAVADDSALFREGLVLLLRHTGIEVTVAAGTAEELLAAVDADPPDAVILDIRMPPTFTDEGVRAAERLCATYPRIGVVVLSTYAETPHAVRLLGDGSGGVGYLLKDRVDDVDTLLDALHRVASGRLVVDEEIVAPLLAHRRRASALARLTDRERTVLRHMAEGRSNQGIGAALHLAPKTVENHVASVLAKLSLPVAADDNRRVLAALAWLRAQADVDPAAGPPLDPR</sequence>
<accession>A0A1V2I300</accession>
<dbReference type="PROSITE" id="PS50110">
    <property type="entry name" value="RESPONSE_REGULATORY"/>
    <property type="match status" value="1"/>
</dbReference>
<keyword evidence="4" id="KW-0804">Transcription</keyword>
<evidence type="ECO:0000259" key="6">
    <source>
        <dbReference type="PROSITE" id="PS50043"/>
    </source>
</evidence>
<dbReference type="PROSITE" id="PS50043">
    <property type="entry name" value="HTH_LUXR_2"/>
    <property type="match status" value="1"/>
</dbReference>
<dbReference type="InterPro" id="IPR058245">
    <property type="entry name" value="NreC/VraR/RcsB-like_REC"/>
</dbReference>
<dbReference type="Pfam" id="PF00196">
    <property type="entry name" value="GerE"/>
    <property type="match status" value="1"/>
</dbReference>
<dbReference type="SMART" id="SM00421">
    <property type="entry name" value="HTH_LUXR"/>
    <property type="match status" value="1"/>
</dbReference>
<dbReference type="SUPFAM" id="SSF46894">
    <property type="entry name" value="C-terminal effector domain of the bipartite response regulators"/>
    <property type="match status" value="1"/>
</dbReference>
<dbReference type="InterPro" id="IPR016032">
    <property type="entry name" value="Sig_transdc_resp-reg_C-effctor"/>
</dbReference>
<dbReference type="CDD" id="cd17535">
    <property type="entry name" value="REC_NarL-like"/>
    <property type="match status" value="1"/>
</dbReference>
<feature type="domain" description="HTH luxR-type" evidence="6">
    <location>
        <begin position="144"/>
        <end position="214"/>
    </location>
</feature>
<evidence type="ECO:0000259" key="7">
    <source>
        <dbReference type="PROSITE" id="PS50110"/>
    </source>
</evidence>
<name>A0A1V2I300_9ACTN</name>
<dbReference type="GO" id="GO:0003677">
    <property type="term" value="F:DNA binding"/>
    <property type="evidence" value="ECO:0007669"/>
    <property type="project" value="UniProtKB-KW"/>
</dbReference>
<dbReference type="GO" id="GO:0006355">
    <property type="term" value="P:regulation of DNA-templated transcription"/>
    <property type="evidence" value="ECO:0007669"/>
    <property type="project" value="InterPro"/>
</dbReference>
<dbReference type="Pfam" id="PF00072">
    <property type="entry name" value="Response_reg"/>
    <property type="match status" value="1"/>
</dbReference>
<dbReference type="CDD" id="cd06170">
    <property type="entry name" value="LuxR_C_like"/>
    <property type="match status" value="1"/>
</dbReference>
<proteinExistence type="predicted"/>
<dbReference type="InterPro" id="IPR039420">
    <property type="entry name" value="WalR-like"/>
</dbReference>
<gene>
    <name evidence="9" type="ORF">BL253_29570</name>
    <name evidence="8" type="ORF">BL253_38005</name>
</gene>
<dbReference type="Gene3D" id="3.40.50.2300">
    <property type="match status" value="1"/>
</dbReference>
<keyword evidence="1 5" id="KW-0597">Phosphoprotein</keyword>
<evidence type="ECO:0000313" key="9">
    <source>
        <dbReference type="EMBL" id="ONH24769.1"/>
    </source>
</evidence>
<keyword evidence="10" id="KW-1185">Reference proteome</keyword>
<feature type="domain" description="Response regulatory" evidence="7">
    <location>
        <begin position="2"/>
        <end position="122"/>
    </location>
</feature>
<evidence type="ECO:0000256" key="5">
    <source>
        <dbReference type="PROSITE-ProRule" id="PRU00169"/>
    </source>
</evidence>
<evidence type="ECO:0000256" key="4">
    <source>
        <dbReference type="ARBA" id="ARBA00023163"/>
    </source>
</evidence>
<evidence type="ECO:0000256" key="1">
    <source>
        <dbReference type="ARBA" id="ARBA00022553"/>
    </source>
</evidence>
<feature type="modified residue" description="4-aspartylphosphate" evidence="5">
    <location>
        <position position="52"/>
    </location>
</feature>
<dbReference type="OrthoDB" id="3208680at2"/>
<keyword evidence="2" id="KW-0805">Transcription regulation</keyword>
<dbReference type="RefSeq" id="WP_076820678.1">
    <property type="nucleotide sequence ID" value="NZ_MOMC01000068.1"/>
</dbReference>
<dbReference type="SUPFAM" id="SSF52172">
    <property type="entry name" value="CheY-like"/>
    <property type="match status" value="1"/>
</dbReference>